<dbReference type="InterPro" id="IPR046469">
    <property type="entry name" value="SAM_HAT_N"/>
</dbReference>
<feature type="domain" description="S-adenosyl-l-methionine hydroxide adenosyltransferase N-terminal" evidence="3">
    <location>
        <begin position="4"/>
        <end position="150"/>
    </location>
</feature>
<evidence type="ECO:0000256" key="1">
    <source>
        <dbReference type="ARBA" id="ARBA00022691"/>
    </source>
</evidence>
<gene>
    <name evidence="5" type="ORF">IQ266_19305</name>
</gene>
<evidence type="ECO:0000259" key="4">
    <source>
        <dbReference type="Pfam" id="PF20257"/>
    </source>
</evidence>
<keyword evidence="1" id="KW-0949">S-adenosyl-L-methionine</keyword>
<dbReference type="Pfam" id="PF01887">
    <property type="entry name" value="SAM_HAT_N"/>
    <property type="match status" value="1"/>
</dbReference>
<dbReference type="PANTHER" id="PTHR35092">
    <property type="entry name" value="CHLORINASE MJ1651"/>
    <property type="match status" value="1"/>
</dbReference>
<dbReference type="InterPro" id="IPR023227">
    <property type="entry name" value="SAM_OH_AdoTrfase_C_sf"/>
</dbReference>
<evidence type="ECO:0000313" key="5">
    <source>
        <dbReference type="EMBL" id="MBE9031886.1"/>
    </source>
</evidence>
<dbReference type="AlphaFoldDB" id="A0A928VRZ6"/>
<feature type="domain" description="S-adenosyl-l-methionine hydroxide adenosyltransferase C-terminal" evidence="4">
    <location>
        <begin position="176"/>
        <end position="256"/>
    </location>
</feature>
<dbReference type="EMBL" id="JADEXQ010000079">
    <property type="protein sequence ID" value="MBE9031886.1"/>
    <property type="molecule type" value="Genomic_DNA"/>
</dbReference>
<dbReference type="InterPro" id="IPR046470">
    <property type="entry name" value="SAM_HAT_C"/>
</dbReference>
<keyword evidence="6" id="KW-1185">Reference proteome</keyword>
<evidence type="ECO:0000313" key="6">
    <source>
        <dbReference type="Proteomes" id="UP000625316"/>
    </source>
</evidence>
<accession>A0A928VRZ6</accession>
<comment type="similarity">
    <text evidence="2">Belongs to the SAM hydrolase / SAM-dependent halogenase family.</text>
</comment>
<proteinExistence type="inferred from homology"/>
<dbReference type="RefSeq" id="WP_264326712.1">
    <property type="nucleotide sequence ID" value="NZ_JADEXQ010000079.1"/>
</dbReference>
<dbReference type="Gene3D" id="2.40.30.90">
    <property type="entry name" value="Bacterial fluorinating enzyme like"/>
    <property type="match status" value="1"/>
</dbReference>
<name>A0A928VRZ6_9CYAN</name>
<dbReference type="PIRSF" id="PIRSF006779">
    <property type="entry name" value="UCP006779"/>
    <property type="match status" value="1"/>
</dbReference>
<dbReference type="InterPro" id="IPR023228">
    <property type="entry name" value="SAM_OH_AdoTrfase_N_sf"/>
</dbReference>
<evidence type="ECO:0000259" key="3">
    <source>
        <dbReference type="Pfam" id="PF01887"/>
    </source>
</evidence>
<reference evidence="5" key="1">
    <citation type="submission" date="2020-10" db="EMBL/GenBank/DDBJ databases">
        <authorList>
            <person name="Castelo-Branco R."/>
            <person name="Eusebio N."/>
            <person name="Adriana R."/>
            <person name="Vieira A."/>
            <person name="Brugerolle De Fraissinette N."/>
            <person name="Rezende De Castro R."/>
            <person name="Schneider M.P."/>
            <person name="Vasconcelos V."/>
            <person name="Leao P.N."/>
        </authorList>
    </citation>
    <scope>NUCLEOTIDE SEQUENCE</scope>
    <source>
        <strain evidence="5">LEGE 11480</strain>
    </source>
</reference>
<dbReference type="Pfam" id="PF20257">
    <property type="entry name" value="SAM_HAT_C"/>
    <property type="match status" value="1"/>
</dbReference>
<protein>
    <submittedName>
        <fullName evidence="5">SAM-dependent chlorinase/fluorinase</fullName>
    </submittedName>
</protein>
<comment type="caution">
    <text evidence="5">The sequence shown here is derived from an EMBL/GenBank/DDBJ whole genome shotgun (WGS) entry which is preliminary data.</text>
</comment>
<dbReference type="Gene3D" id="3.40.50.10790">
    <property type="entry name" value="S-adenosyl-l-methionine hydroxide adenosyltransferase, N-terminal"/>
    <property type="match status" value="1"/>
</dbReference>
<sequence>MKTLTLLTDFGTQDAYVGIMKGVITTIAPTANIIDISHNIPPQDIITARFQLMTAFPYFPEGTIHVVVVDPGVGSNRRAIALQFPSGYIIVPDNGIIGGVLGLENPIATVELNDPLYWLNPQPSNTFHGRDIFAPVAAHLANGIPMTALGTTIDWQSLVQMPIPTAQWSREKRWEGCIQAIDHFGNLITNLRGDLVTNQNWSVDLGEHNITGHTTYANARHKEPVGLVSSDNWIEIAIRNGNAEEYFTATIGDKVKLTFESSKKVDS</sequence>
<dbReference type="SUPFAM" id="SSF101852">
    <property type="entry name" value="Bacterial fluorinating enzyme, C-terminal domain"/>
    <property type="match status" value="1"/>
</dbReference>
<dbReference type="InterPro" id="IPR002747">
    <property type="entry name" value="SAM_OH_AdoTrfase"/>
</dbReference>
<organism evidence="5 6">
    <name type="scientific">Romeriopsis navalis LEGE 11480</name>
    <dbReference type="NCBI Taxonomy" id="2777977"/>
    <lineage>
        <taxon>Bacteria</taxon>
        <taxon>Bacillati</taxon>
        <taxon>Cyanobacteriota</taxon>
        <taxon>Cyanophyceae</taxon>
        <taxon>Leptolyngbyales</taxon>
        <taxon>Leptolyngbyaceae</taxon>
        <taxon>Romeriopsis</taxon>
        <taxon>Romeriopsis navalis</taxon>
    </lineage>
</organism>
<dbReference type="SUPFAM" id="SSF102522">
    <property type="entry name" value="Bacterial fluorinating enzyme, N-terminal domain"/>
    <property type="match status" value="1"/>
</dbReference>
<dbReference type="Proteomes" id="UP000625316">
    <property type="component" value="Unassembled WGS sequence"/>
</dbReference>
<dbReference type="PANTHER" id="PTHR35092:SF1">
    <property type="entry name" value="CHLORINASE MJ1651"/>
    <property type="match status" value="1"/>
</dbReference>
<evidence type="ECO:0000256" key="2">
    <source>
        <dbReference type="ARBA" id="ARBA00024035"/>
    </source>
</evidence>